<feature type="non-terminal residue" evidence="6">
    <location>
        <position position="1"/>
    </location>
</feature>
<feature type="domain" description="HTH OST-type" evidence="5">
    <location>
        <begin position="1"/>
        <end position="46"/>
    </location>
</feature>
<evidence type="ECO:0000256" key="4">
    <source>
        <dbReference type="SAM" id="MobiDB-lite"/>
    </source>
</evidence>
<accession>G5BNR8</accession>
<dbReference type="InterPro" id="IPR025605">
    <property type="entry name" value="OST-HTH/LOTUS_dom"/>
</dbReference>
<evidence type="ECO:0000256" key="3">
    <source>
        <dbReference type="ARBA" id="ARBA00022871"/>
    </source>
</evidence>
<evidence type="ECO:0000313" key="7">
    <source>
        <dbReference type="Proteomes" id="UP000006813"/>
    </source>
</evidence>
<feature type="compositionally biased region" description="Polar residues" evidence="4">
    <location>
        <begin position="399"/>
        <end position="435"/>
    </location>
</feature>
<evidence type="ECO:0000313" key="6">
    <source>
        <dbReference type="EMBL" id="EHB10929.1"/>
    </source>
</evidence>
<dbReference type="GO" id="GO:0007283">
    <property type="term" value="P:spermatogenesis"/>
    <property type="evidence" value="ECO:0007669"/>
    <property type="project" value="UniProtKB-KW"/>
</dbReference>
<dbReference type="InterPro" id="IPR041966">
    <property type="entry name" value="LOTUS-like"/>
</dbReference>
<keyword evidence="1" id="KW-0217">Developmental protein</keyword>
<reference evidence="6 7" key="1">
    <citation type="journal article" date="2011" name="Nature">
        <title>Genome sequencing reveals insights into physiology and longevity of the naked mole rat.</title>
        <authorList>
            <person name="Kim E.B."/>
            <person name="Fang X."/>
            <person name="Fushan A.A."/>
            <person name="Huang Z."/>
            <person name="Lobanov A.V."/>
            <person name="Han L."/>
            <person name="Marino S.M."/>
            <person name="Sun X."/>
            <person name="Turanov A.A."/>
            <person name="Yang P."/>
            <person name="Yim S.H."/>
            <person name="Zhao X."/>
            <person name="Kasaikina M.V."/>
            <person name="Stoletzki N."/>
            <person name="Peng C."/>
            <person name="Polak P."/>
            <person name="Xiong Z."/>
            <person name="Kiezun A."/>
            <person name="Zhu Y."/>
            <person name="Chen Y."/>
            <person name="Kryukov G.V."/>
            <person name="Zhang Q."/>
            <person name="Peshkin L."/>
            <person name="Yang L."/>
            <person name="Bronson R.T."/>
            <person name="Buffenstein R."/>
            <person name="Wang B."/>
            <person name="Han C."/>
            <person name="Li Q."/>
            <person name="Chen L."/>
            <person name="Zhao W."/>
            <person name="Sunyaev S.R."/>
            <person name="Park T.J."/>
            <person name="Zhang G."/>
            <person name="Wang J."/>
            <person name="Gladyshev V.N."/>
        </authorList>
    </citation>
    <scope>NUCLEOTIDE SEQUENCE [LARGE SCALE GENOMIC DNA]</scope>
</reference>
<dbReference type="STRING" id="10181.G5BNR8"/>
<evidence type="ECO:0000256" key="2">
    <source>
        <dbReference type="ARBA" id="ARBA00022782"/>
    </source>
</evidence>
<gene>
    <name evidence="6" type="ORF">GW7_12653</name>
</gene>
<proteinExistence type="predicted"/>
<dbReference type="Pfam" id="PF12872">
    <property type="entry name" value="OST-HTH"/>
    <property type="match status" value="1"/>
</dbReference>
<name>G5BNR8_HETGA</name>
<dbReference type="InterPro" id="IPR035437">
    <property type="entry name" value="SNase_OB-fold_sf"/>
</dbReference>
<protein>
    <submittedName>
        <fullName evidence="6">Tudor domain-containing protein 5</fullName>
    </submittedName>
</protein>
<dbReference type="PANTHER" id="PTHR22948:SF19">
    <property type="entry name" value="TUDOR DOMAIN-CONTAINING PROTEIN 5"/>
    <property type="match status" value="1"/>
</dbReference>
<dbReference type="GO" id="GO:0030154">
    <property type="term" value="P:cell differentiation"/>
    <property type="evidence" value="ECO:0007669"/>
    <property type="project" value="UniProtKB-KW"/>
</dbReference>
<dbReference type="InterPro" id="IPR050621">
    <property type="entry name" value="Tudor_domain_containing"/>
</dbReference>
<dbReference type="InParanoid" id="G5BNR8"/>
<dbReference type="Gene3D" id="3.30.420.610">
    <property type="entry name" value="LOTUS domain-like"/>
    <property type="match status" value="1"/>
</dbReference>
<dbReference type="PROSITE" id="PS51644">
    <property type="entry name" value="HTH_OST"/>
    <property type="match status" value="1"/>
</dbReference>
<dbReference type="EMBL" id="JH171147">
    <property type="protein sequence ID" value="EHB10929.1"/>
    <property type="molecule type" value="Genomic_DNA"/>
</dbReference>
<dbReference type="AlphaFoldDB" id="G5BNR8"/>
<feature type="region of interest" description="Disordered" evidence="4">
    <location>
        <begin position="399"/>
        <end position="442"/>
    </location>
</feature>
<organism evidence="6 7">
    <name type="scientific">Heterocephalus glaber</name>
    <name type="common">Naked mole rat</name>
    <dbReference type="NCBI Taxonomy" id="10181"/>
    <lineage>
        <taxon>Eukaryota</taxon>
        <taxon>Metazoa</taxon>
        <taxon>Chordata</taxon>
        <taxon>Craniata</taxon>
        <taxon>Vertebrata</taxon>
        <taxon>Euteleostomi</taxon>
        <taxon>Mammalia</taxon>
        <taxon>Eutheria</taxon>
        <taxon>Euarchontoglires</taxon>
        <taxon>Glires</taxon>
        <taxon>Rodentia</taxon>
        <taxon>Hystricomorpha</taxon>
        <taxon>Bathyergidae</taxon>
        <taxon>Heterocephalus</taxon>
    </lineage>
</organism>
<dbReference type="PANTHER" id="PTHR22948">
    <property type="entry name" value="TUDOR DOMAIN CONTAINING PROTEIN"/>
    <property type="match status" value="1"/>
</dbReference>
<sequence>QTIFKEQLSPKNLGFLNVTELVGALSDILRVEFREGEQDLLVFIADMKAIPPDGDASSIRNSCFVQSDKKIEPKAYVSSPRNSPSTAAVKETTWDCSLRKHKDPEPKICKEPNLVVKSLLNEWEHWTSRAILQFQKLCGLKPLVGVVDEYIDGILNIFLCDTSSNEDIYFHHVLRTEGHAVVCRENIPSKGFRNLNPLALYTKSIGGLDDVLTDLGYLSQHHYFNEDRKISPQSKENELHTLDEIPTGMPCLESVTIGDDIWDENWLKMEKEGDAVSHLVTSSLGGKKQYSSCEEIARKDCCFSPLKDKWDDLQQPSTLMNGMKVEIQKPVGLNAQEKNTGTTKIEKDIDLEDSLDSSTLPKLEEFYISLIQSQQSAEGSQFEPNSILTQPKQIQLSTAVSSSTPTVLDSPQKESASVESSPGSQKNEDFSSSTIPAFKEKSQGSMDQLSFILSPENKISQKLYIPRSTATAALGAAARLATSRSFLRWYPHVKRMEA</sequence>
<keyword evidence="3" id="KW-0744">Spermatogenesis</keyword>
<keyword evidence="2" id="KW-0221">Differentiation</keyword>
<evidence type="ECO:0000259" key="5">
    <source>
        <dbReference type="PROSITE" id="PS51644"/>
    </source>
</evidence>
<dbReference type="FunCoup" id="G5BNR8">
    <property type="interactions" value="9"/>
</dbReference>
<evidence type="ECO:0000256" key="1">
    <source>
        <dbReference type="ARBA" id="ARBA00022473"/>
    </source>
</evidence>
<dbReference type="Gene3D" id="2.40.50.90">
    <property type="match status" value="1"/>
</dbReference>
<dbReference type="Proteomes" id="UP000006813">
    <property type="component" value="Unassembled WGS sequence"/>
</dbReference>